<keyword evidence="3" id="KW-1185">Reference proteome</keyword>
<evidence type="ECO:0000313" key="2">
    <source>
        <dbReference type="EMBL" id="KAF8444758.1"/>
    </source>
</evidence>
<reference evidence="2" key="1">
    <citation type="submission" date="2019-10" db="EMBL/GenBank/DDBJ databases">
        <authorList>
            <consortium name="DOE Joint Genome Institute"/>
            <person name="Kuo A."/>
            <person name="Miyauchi S."/>
            <person name="Kiss E."/>
            <person name="Drula E."/>
            <person name="Kohler A."/>
            <person name="Sanchez-Garcia M."/>
            <person name="Andreopoulos B."/>
            <person name="Barry K.W."/>
            <person name="Bonito G."/>
            <person name="Buee M."/>
            <person name="Carver A."/>
            <person name="Chen C."/>
            <person name="Cichocki N."/>
            <person name="Clum A."/>
            <person name="Culley D."/>
            <person name="Crous P.W."/>
            <person name="Fauchery L."/>
            <person name="Girlanda M."/>
            <person name="Hayes R."/>
            <person name="Keri Z."/>
            <person name="LaButti K."/>
            <person name="Lipzen A."/>
            <person name="Lombard V."/>
            <person name="Magnuson J."/>
            <person name="Maillard F."/>
            <person name="Morin E."/>
            <person name="Murat C."/>
            <person name="Nolan M."/>
            <person name="Ohm R."/>
            <person name="Pangilinan J."/>
            <person name="Pereira M."/>
            <person name="Perotto S."/>
            <person name="Peter M."/>
            <person name="Riley R."/>
            <person name="Sitrit Y."/>
            <person name="Stielow B."/>
            <person name="Szollosi G."/>
            <person name="Zifcakova L."/>
            <person name="Stursova M."/>
            <person name="Spatafora J.W."/>
            <person name="Tedersoo L."/>
            <person name="Vaario L.-M."/>
            <person name="Yamada A."/>
            <person name="Yan M."/>
            <person name="Wang P."/>
            <person name="Xu J."/>
            <person name="Bruns T."/>
            <person name="Baldrian P."/>
            <person name="Vilgalys R."/>
            <person name="Henrissat B."/>
            <person name="Grigoriev I.V."/>
            <person name="Hibbett D."/>
            <person name="Nagy L.G."/>
            <person name="Martin F.M."/>
        </authorList>
    </citation>
    <scope>NUCLEOTIDE SEQUENCE</scope>
    <source>
        <strain evidence="2">BED1</strain>
    </source>
</reference>
<dbReference type="EMBL" id="WHUW01000006">
    <property type="protein sequence ID" value="KAF8444758.1"/>
    <property type="molecule type" value="Genomic_DNA"/>
</dbReference>
<accession>A0AAD4BZY8</accession>
<evidence type="ECO:0000256" key="1">
    <source>
        <dbReference type="SAM" id="MobiDB-lite"/>
    </source>
</evidence>
<feature type="region of interest" description="Disordered" evidence="1">
    <location>
        <begin position="171"/>
        <end position="238"/>
    </location>
</feature>
<organism evidence="2 3">
    <name type="scientific">Boletus edulis BED1</name>
    <dbReference type="NCBI Taxonomy" id="1328754"/>
    <lineage>
        <taxon>Eukaryota</taxon>
        <taxon>Fungi</taxon>
        <taxon>Dikarya</taxon>
        <taxon>Basidiomycota</taxon>
        <taxon>Agaricomycotina</taxon>
        <taxon>Agaricomycetes</taxon>
        <taxon>Agaricomycetidae</taxon>
        <taxon>Boletales</taxon>
        <taxon>Boletineae</taxon>
        <taxon>Boletaceae</taxon>
        <taxon>Boletoideae</taxon>
        <taxon>Boletus</taxon>
    </lineage>
</organism>
<name>A0AAD4BZY8_BOLED</name>
<proteinExistence type="predicted"/>
<evidence type="ECO:0000313" key="3">
    <source>
        <dbReference type="Proteomes" id="UP001194468"/>
    </source>
</evidence>
<protein>
    <submittedName>
        <fullName evidence="2">Uncharacterized protein</fullName>
    </submittedName>
</protein>
<gene>
    <name evidence="2" type="ORF">L210DRAFT_3642981</name>
</gene>
<feature type="region of interest" description="Disordered" evidence="1">
    <location>
        <begin position="252"/>
        <end position="272"/>
    </location>
</feature>
<dbReference type="AlphaFoldDB" id="A0AAD4BZY8"/>
<comment type="caution">
    <text evidence="2">The sequence shown here is derived from an EMBL/GenBank/DDBJ whole genome shotgun (WGS) entry which is preliminary data.</text>
</comment>
<feature type="compositionally biased region" description="Low complexity" evidence="1">
    <location>
        <begin position="220"/>
        <end position="231"/>
    </location>
</feature>
<sequence length="272" mass="30886">MPSYKGIEVWIEDSEHQKIDYQEVSINLVDSDDQTVTAKTELPRNELYTVHCQSPMAVSILCDVFVIAASQLRKSAARFYLDGSLAVSENVTNSSINRNVDSFREYGLRTPKRQFQQGKLGTVEVEIRRIGEIVKGGPGGEAGVDFVMVDEPNQPPWLVFRFEIRVKGLQAASAPTAKPTRKYAPRKMKQIQATGERPNKVTPRYSHSPKKHPRDHDESSSASGSNINSDLLRQEYQEEEAEECRLLQKLQERLQNKRARNDELRRLLGETD</sequence>
<feature type="compositionally biased region" description="Basic residues" evidence="1">
    <location>
        <begin position="179"/>
        <end position="189"/>
    </location>
</feature>
<reference evidence="2" key="2">
    <citation type="journal article" date="2020" name="Nat. Commun.">
        <title>Large-scale genome sequencing of mycorrhizal fungi provides insights into the early evolution of symbiotic traits.</title>
        <authorList>
            <person name="Miyauchi S."/>
            <person name="Kiss E."/>
            <person name="Kuo A."/>
            <person name="Drula E."/>
            <person name="Kohler A."/>
            <person name="Sanchez-Garcia M."/>
            <person name="Morin E."/>
            <person name="Andreopoulos B."/>
            <person name="Barry K.W."/>
            <person name="Bonito G."/>
            <person name="Buee M."/>
            <person name="Carver A."/>
            <person name="Chen C."/>
            <person name="Cichocki N."/>
            <person name="Clum A."/>
            <person name="Culley D."/>
            <person name="Crous P.W."/>
            <person name="Fauchery L."/>
            <person name="Girlanda M."/>
            <person name="Hayes R.D."/>
            <person name="Keri Z."/>
            <person name="LaButti K."/>
            <person name="Lipzen A."/>
            <person name="Lombard V."/>
            <person name="Magnuson J."/>
            <person name="Maillard F."/>
            <person name="Murat C."/>
            <person name="Nolan M."/>
            <person name="Ohm R.A."/>
            <person name="Pangilinan J."/>
            <person name="Pereira M.F."/>
            <person name="Perotto S."/>
            <person name="Peter M."/>
            <person name="Pfister S."/>
            <person name="Riley R."/>
            <person name="Sitrit Y."/>
            <person name="Stielow J.B."/>
            <person name="Szollosi G."/>
            <person name="Zifcakova L."/>
            <person name="Stursova M."/>
            <person name="Spatafora J.W."/>
            <person name="Tedersoo L."/>
            <person name="Vaario L.M."/>
            <person name="Yamada A."/>
            <person name="Yan M."/>
            <person name="Wang P."/>
            <person name="Xu J."/>
            <person name="Bruns T."/>
            <person name="Baldrian P."/>
            <person name="Vilgalys R."/>
            <person name="Dunand C."/>
            <person name="Henrissat B."/>
            <person name="Grigoriev I.V."/>
            <person name="Hibbett D."/>
            <person name="Nagy L.G."/>
            <person name="Martin F.M."/>
        </authorList>
    </citation>
    <scope>NUCLEOTIDE SEQUENCE</scope>
    <source>
        <strain evidence="2">BED1</strain>
    </source>
</reference>
<dbReference type="Proteomes" id="UP001194468">
    <property type="component" value="Unassembled WGS sequence"/>
</dbReference>